<dbReference type="Proteomes" id="UP000018936">
    <property type="component" value="Unassembled WGS sequence"/>
</dbReference>
<dbReference type="GO" id="GO:0005739">
    <property type="term" value="C:mitochondrion"/>
    <property type="evidence" value="ECO:0007669"/>
    <property type="project" value="TreeGrafter"/>
</dbReference>
<dbReference type="GO" id="GO:0032981">
    <property type="term" value="P:mitochondrial respiratory chain complex I assembly"/>
    <property type="evidence" value="ECO:0007669"/>
    <property type="project" value="InterPro"/>
</dbReference>
<feature type="non-terminal residue" evidence="5">
    <location>
        <position position="1"/>
    </location>
</feature>
<dbReference type="PANTHER" id="PTHR13338:SF4">
    <property type="entry name" value="NADH DEHYDROGENASE [UBIQUINONE] 1 ALPHA SUBCOMPLEX ASSEMBLY FACTOR 4"/>
    <property type="match status" value="1"/>
</dbReference>
<keyword evidence="5" id="KW-0830">Ubiquinone</keyword>
<reference evidence="5 6" key="1">
    <citation type="journal article" date="2013" name="Proc. Natl. Acad. Sci. U.S.A.">
        <title>The king cobra genome reveals dynamic gene evolution and adaptation in the snake venom system.</title>
        <authorList>
            <person name="Vonk F.J."/>
            <person name="Casewell N.R."/>
            <person name="Henkel C.V."/>
            <person name="Heimberg A.M."/>
            <person name="Jansen H.J."/>
            <person name="McCleary R.J."/>
            <person name="Kerkkamp H.M."/>
            <person name="Vos R.A."/>
            <person name="Guerreiro I."/>
            <person name="Calvete J.J."/>
            <person name="Wuster W."/>
            <person name="Woods A.E."/>
            <person name="Logan J.M."/>
            <person name="Harrison R.A."/>
            <person name="Castoe T.A."/>
            <person name="de Koning A.P."/>
            <person name="Pollock D.D."/>
            <person name="Yandell M."/>
            <person name="Calderon D."/>
            <person name="Renjifo C."/>
            <person name="Currier R.B."/>
            <person name="Salgado D."/>
            <person name="Pla D."/>
            <person name="Sanz L."/>
            <person name="Hyder A.S."/>
            <person name="Ribeiro J.M."/>
            <person name="Arntzen J.W."/>
            <person name="van den Thillart G.E."/>
            <person name="Boetzer M."/>
            <person name="Pirovano W."/>
            <person name="Dirks R.P."/>
            <person name="Spaink H.P."/>
            <person name="Duboule D."/>
            <person name="McGlinn E."/>
            <person name="Kini R.M."/>
            <person name="Richardson M.K."/>
        </authorList>
    </citation>
    <scope>NUCLEOTIDE SEQUENCE</scope>
    <source>
        <tissue evidence="5">Blood</tissue>
    </source>
</reference>
<evidence type="ECO:0000256" key="3">
    <source>
        <dbReference type="ARBA" id="ARBA00021777"/>
    </source>
</evidence>
<evidence type="ECO:0000256" key="2">
    <source>
        <dbReference type="ARBA" id="ARBA00011265"/>
    </source>
</evidence>
<dbReference type="PANTHER" id="PTHR13338">
    <property type="entry name" value="UPF0240 PROTEIN"/>
    <property type="match status" value="1"/>
</dbReference>
<protein>
    <recommendedName>
        <fullName evidence="3">NADH dehydrogenase [ubiquinone] 1 alpha subcomplex assembly factor 4</fullName>
    </recommendedName>
</protein>
<dbReference type="OrthoDB" id="2434756at2759"/>
<gene>
    <name evidence="5" type="primary">NDUFAF4</name>
    <name evidence="5" type="ORF">L345_09684</name>
</gene>
<evidence type="ECO:0000313" key="6">
    <source>
        <dbReference type="Proteomes" id="UP000018936"/>
    </source>
</evidence>
<comment type="subunit">
    <text evidence="2">Binds calmodulin. Interacts with NDUFAF3.</text>
</comment>
<dbReference type="Pfam" id="PF06784">
    <property type="entry name" value="UPF0240"/>
    <property type="match status" value="1"/>
</dbReference>
<accession>V8NQL7</accession>
<evidence type="ECO:0000313" key="5">
    <source>
        <dbReference type="EMBL" id="ETE64544.1"/>
    </source>
</evidence>
<evidence type="ECO:0000256" key="4">
    <source>
        <dbReference type="SAM" id="MobiDB-lite"/>
    </source>
</evidence>
<evidence type="ECO:0000256" key="1">
    <source>
        <dbReference type="ARBA" id="ARBA00010698"/>
    </source>
</evidence>
<proteinExistence type="inferred from homology"/>
<organism evidence="5 6">
    <name type="scientific">Ophiophagus hannah</name>
    <name type="common">King cobra</name>
    <name type="synonym">Naja hannah</name>
    <dbReference type="NCBI Taxonomy" id="8665"/>
    <lineage>
        <taxon>Eukaryota</taxon>
        <taxon>Metazoa</taxon>
        <taxon>Chordata</taxon>
        <taxon>Craniata</taxon>
        <taxon>Vertebrata</taxon>
        <taxon>Euteleostomi</taxon>
        <taxon>Lepidosauria</taxon>
        <taxon>Squamata</taxon>
        <taxon>Bifurcata</taxon>
        <taxon>Unidentata</taxon>
        <taxon>Episquamata</taxon>
        <taxon>Toxicofera</taxon>
        <taxon>Serpentes</taxon>
        <taxon>Colubroidea</taxon>
        <taxon>Elapidae</taxon>
        <taxon>Elapinae</taxon>
        <taxon>Ophiophagus</taxon>
    </lineage>
</organism>
<comment type="similarity">
    <text evidence="1">Belongs to the NDUFAF4 family.</text>
</comment>
<feature type="compositionally biased region" description="Basic and acidic residues" evidence="4">
    <location>
        <begin position="14"/>
        <end position="28"/>
    </location>
</feature>
<comment type="caution">
    <text evidence="5">The sequence shown here is derived from an EMBL/GenBank/DDBJ whole genome shotgun (WGS) entry which is preliminary data.</text>
</comment>
<name>V8NQL7_OPHHA</name>
<dbReference type="AlphaFoldDB" id="V8NQL7"/>
<sequence>MGGRLTRVLSKFNVENRAHREISKDKPRPAPRHPATAAPDCEFSGRKRATGSFQEEIKKKDEKLHIFLKDVYVDSSDPGLQRKKKGRNLPHKQEDYRPVIDGQFNYLDIQAVPKGKVLIEEALTLLNNHQRSPETWTAEKIAEKYSLELKDVNNLLTFFIPFVMDFLPYKDSKTLDSK</sequence>
<feature type="region of interest" description="Disordered" evidence="4">
    <location>
        <begin position="1"/>
        <end position="52"/>
    </location>
</feature>
<keyword evidence="6" id="KW-1185">Reference proteome</keyword>
<dbReference type="EMBL" id="AZIM01002202">
    <property type="protein sequence ID" value="ETE64544.1"/>
    <property type="molecule type" value="Genomic_DNA"/>
</dbReference>
<dbReference type="InterPro" id="IPR009622">
    <property type="entry name" value="NDUFAF4"/>
</dbReference>